<keyword evidence="3" id="KW-1185">Reference proteome</keyword>
<reference evidence="2" key="1">
    <citation type="submission" date="2022-01" db="EMBL/GenBank/DDBJ databases">
        <title>Genome Sequence Resource for Two Populations of Ditylenchus destructor, the Migratory Endoparasitic Phytonematode.</title>
        <authorList>
            <person name="Zhang H."/>
            <person name="Lin R."/>
            <person name="Xie B."/>
        </authorList>
    </citation>
    <scope>NUCLEOTIDE SEQUENCE</scope>
    <source>
        <strain evidence="2">BazhouSP</strain>
    </source>
</reference>
<dbReference type="EMBL" id="JAKKPZ010000021">
    <property type="protein sequence ID" value="KAI1711688.1"/>
    <property type="molecule type" value="Genomic_DNA"/>
</dbReference>
<evidence type="ECO:0000256" key="1">
    <source>
        <dbReference type="SAM" id="SignalP"/>
    </source>
</evidence>
<sequence length="129" mass="14063">MACASLAVVTFYCLTIFASSIVLGAIDDPDCLKSHSLVNLPDDCIRTDATVINEDYCSASLDEIKCWDGKTMNSCETEVPSSLLVENYYSADLQAYESQGAACKELKTRIIAYMDEASQDLQADKNSGH</sequence>
<accession>A0AAD4R5M2</accession>
<dbReference type="Proteomes" id="UP001201812">
    <property type="component" value="Unassembled WGS sequence"/>
</dbReference>
<evidence type="ECO:0000313" key="2">
    <source>
        <dbReference type="EMBL" id="KAI1711688.1"/>
    </source>
</evidence>
<proteinExistence type="predicted"/>
<feature type="chain" id="PRO_5042124297" evidence="1">
    <location>
        <begin position="19"/>
        <end position="129"/>
    </location>
</feature>
<comment type="caution">
    <text evidence="2">The sequence shown here is derived from an EMBL/GenBank/DDBJ whole genome shotgun (WGS) entry which is preliminary data.</text>
</comment>
<dbReference type="AlphaFoldDB" id="A0AAD4R5M2"/>
<protein>
    <submittedName>
        <fullName evidence="2">Uncharacterized protein</fullName>
    </submittedName>
</protein>
<organism evidence="2 3">
    <name type="scientific">Ditylenchus destructor</name>
    <dbReference type="NCBI Taxonomy" id="166010"/>
    <lineage>
        <taxon>Eukaryota</taxon>
        <taxon>Metazoa</taxon>
        <taxon>Ecdysozoa</taxon>
        <taxon>Nematoda</taxon>
        <taxon>Chromadorea</taxon>
        <taxon>Rhabditida</taxon>
        <taxon>Tylenchina</taxon>
        <taxon>Tylenchomorpha</taxon>
        <taxon>Sphaerularioidea</taxon>
        <taxon>Anguinidae</taxon>
        <taxon>Anguininae</taxon>
        <taxon>Ditylenchus</taxon>
    </lineage>
</organism>
<gene>
    <name evidence="2" type="ORF">DdX_10152</name>
</gene>
<keyword evidence="1" id="KW-0732">Signal</keyword>
<name>A0AAD4R5M2_9BILA</name>
<evidence type="ECO:0000313" key="3">
    <source>
        <dbReference type="Proteomes" id="UP001201812"/>
    </source>
</evidence>
<feature type="signal peptide" evidence="1">
    <location>
        <begin position="1"/>
        <end position="18"/>
    </location>
</feature>